<name>A0A6A6UH82_9PEZI</name>
<organism evidence="1 2">
    <name type="scientific">Microthyrium microscopicum</name>
    <dbReference type="NCBI Taxonomy" id="703497"/>
    <lineage>
        <taxon>Eukaryota</taxon>
        <taxon>Fungi</taxon>
        <taxon>Dikarya</taxon>
        <taxon>Ascomycota</taxon>
        <taxon>Pezizomycotina</taxon>
        <taxon>Dothideomycetes</taxon>
        <taxon>Dothideomycetes incertae sedis</taxon>
        <taxon>Microthyriales</taxon>
        <taxon>Microthyriaceae</taxon>
        <taxon>Microthyrium</taxon>
    </lineage>
</organism>
<accession>A0A6A6UH82</accession>
<evidence type="ECO:0000313" key="1">
    <source>
        <dbReference type="EMBL" id="KAF2671170.1"/>
    </source>
</evidence>
<proteinExistence type="predicted"/>
<dbReference type="EMBL" id="MU004233">
    <property type="protein sequence ID" value="KAF2671170.1"/>
    <property type="molecule type" value="Genomic_DNA"/>
</dbReference>
<dbReference type="OrthoDB" id="2951834at2759"/>
<sequence length="251" mass="28959">MSLYALSNNPYPYLQTVVPPEIRVLIFQYLLVGQNNCMLSPDVYYEFYVDHSVTRPAGWFPLPDSPYEHELQVGQPPRKNSLHPQILATCRRFYQEGYAILYKQNIFAPIWSDAQIDLPQQSGLFNVNQLSLITNLIFINAYLASEFSLSTNTYDSLPNIKTVTLILDNYNAFEDMRNLDLADNEDSSSNPPPWDNDLPGIIDRLREPISNLARFEVRFEKRICDCRSEVLYGDQPLTFQNLATMIAWNSE</sequence>
<protein>
    <submittedName>
        <fullName evidence="1">Uncharacterized protein</fullName>
    </submittedName>
</protein>
<dbReference type="AlphaFoldDB" id="A0A6A6UH82"/>
<gene>
    <name evidence="1" type="ORF">BT63DRAFT_412232</name>
</gene>
<keyword evidence="2" id="KW-1185">Reference proteome</keyword>
<dbReference type="Proteomes" id="UP000799302">
    <property type="component" value="Unassembled WGS sequence"/>
</dbReference>
<reference evidence="1" key="1">
    <citation type="journal article" date="2020" name="Stud. Mycol.">
        <title>101 Dothideomycetes genomes: a test case for predicting lifestyles and emergence of pathogens.</title>
        <authorList>
            <person name="Haridas S."/>
            <person name="Albert R."/>
            <person name="Binder M."/>
            <person name="Bloem J."/>
            <person name="Labutti K."/>
            <person name="Salamov A."/>
            <person name="Andreopoulos B."/>
            <person name="Baker S."/>
            <person name="Barry K."/>
            <person name="Bills G."/>
            <person name="Bluhm B."/>
            <person name="Cannon C."/>
            <person name="Castanera R."/>
            <person name="Culley D."/>
            <person name="Daum C."/>
            <person name="Ezra D."/>
            <person name="Gonzalez J."/>
            <person name="Henrissat B."/>
            <person name="Kuo A."/>
            <person name="Liang C."/>
            <person name="Lipzen A."/>
            <person name="Lutzoni F."/>
            <person name="Magnuson J."/>
            <person name="Mondo S."/>
            <person name="Nolan M."/>
            <person name="Ohm R."/>
            <person name="Pangilinan J."/>
            <person name="Park H.-J."/>
            <person name="Ramirez L."/>
            <person name="Alfaro M."/>
            <person name="Sun H."/>
            <person name="Tritt A."/>
            <person name="Yoshinaga Y."/>
            <person name="Zwiers L.-H."/>
            <person name="Turgeon B."/>
            <person name="Goodwin S."/>
            <person name="Spatafora J."/>
            <person name="Crous P."/>
            <person name="Grigoriev I."/>
        </authorList>
    </citation>
    <scope>NUCLEOTIDE SEQUENCE</scope>
    <source>
        <strain evidence="1">CBS 115976</strain>
    </source>
</reference>
<evidence type="ECO:0000313" key="2">
    <source>
        <dbReference type="Proteomes" id="UP000799302"/>
    </source>
</evidence>